<dbReference type="EMBL" id="CAJVCH010077059">
    <property type="protein sequence ID" value="CAG7721152.1"/>
    <property type="molecule type" value="Genomic_DNA"/>
</dbReference>
<feature type="transmembrane region" description="Helical" evidence="8">
    <location>
        <begin position="536"/>
        <end position="559"/>
    </location>
</feature>
<evidence type="ECO:0000313" key="10">
    <source>
        <dbReference type="Proteomes" id="UP000708208"/>
    </source>
</evidence>
<dbReference type="Proteomes" id="UP000708208">
    <property type="component" value="Unassembled WGS sequence"/>
</dbReference>
<evidence type="ECO:0000256" key="7">
    <source>
        <dbReference type="ARBA" id="ARBA00023180"/>
    </source>
</evidence>
<protein>
    <submittedName>
        <fullName evidence="9">Uncharacterized protein</fullName>
    </submittedName>
</protein>
<evidence type="ECO:0000256" key="6">
    <source>
        <dbReference type="ARBA" id="ARBA00023170"/>
    </source>
</evidence>
<comment type="caution">
    <text evidence="9">The sequence shown here is derived from an EMBL/GenBank/DDBJ whole genome shotgun (WGS) entry which is preliminary data.</text>
</comment>
<dbReference type="PANTHER" id="PTHR42643:SF24">
    <property type="entry name" value="IONOTROPIC RECEPTOR 60A"/>
    <property type="match status" value="1"/>
</dbReference>
<keyword evidence="7" id="KW-0325">Glycoprotein</keyword>
<keyword evidence="4 8" id="KW-1133">Transmembrane helix</keyword>
<evidence type="ECO:0000256" key="4">
    <source>
        <dbReference type="ARBA" id="ARBA00022989"/>
    </source>
</evidence>
<comment type="subcellular location">
    <subcellularLocation>
        <location evidence="1">Cell membrane</location>
        <topology evidence="1">Multi-pass membrane protein</topology>
    </subcellularLocation>
</comment>
<reference evidence="9" key="1">
    <citation type="submission" date="2021-06" db="EMBL/GenBank/DDBJ databases">
        <authorList>
            <person name="Hodson N. C."/>
            <person name="Mongue J. A."/>
            <person name="Jaron S. K."/>
        </authorList>
    </citation>
    <scope>NUCLEOTIDE SEQUENCE</scope>
</reference>
<keyword evidence="2" id="KW-1003">Cell membrane</keyword>
<dbReference type="AlphaFoldDB" id="A0A8J2JLV3"/>
<evidence type="ECO:0000256" key="5">
    <source>
        <dbReference type="ARBA" id="ARBA00023136"/>
    </source>
</evidence>
<feature type="transmembrane region" description="Helical" evidence="8">
    <location>
        <begin position="324"/>
        <end position="349"/>
    </location>
</feature>
<organism evidence="9 10">
    <name type="scientific">Allacma fusca</name>
    <dbReference type="NCBI Taxonomy" id="39272"/>
    <lineage>
        <taxon>Eukaryota</taxon>
        <taxon>Metazoa</taxon>
        <taxon>Ecdysozoa</taxon>
        <taxon>Arthropoda</taxon>
        <taxon>Hexapoda</taxon>
        <taxon>Collembola</taxon>
        <taxon>Symphypleona</taxon>
        <taxon>Sminthuridae</taxon>
        <taxon>Allacma</taxon>
    </lineage>
</organism>
<evidence type="ECO:0000256" key="8">
    <source>
        <dbReference type="SAM" id="Phobius"/>
    </source>
</evidence>
<sequence length="580" mass="65953">MSAGSLLPPSLTSQNQIDSSRNLINPTVKIFRHSSHYSIAIIFLSGAHPVNFYPEILDFQLRSFIPFPFNTNPQQVDHVFIGNAFLVESAYLKYDHLKYKLGLIFPDDGAMAQVLFENCFRTETIKIDLEKFKWTSCLKTDILKNRHLRATGYNLKNHIIRDSKGVPIGGMTYNLIKYVANNYNSSFHYHHNSWRNVRQNPDGTWNGFIGELINNNEDFGCWLGNTYLRHPYLDFTTHVKNSPFVFFSSLTKSQLKWDGILSAFDAFSWLCIILSVLLAIPVFYGYFCLKPAGTVASPLYVATILPTCAILQEARNIPRTVRHLSGLFLFYSIVINICFSSNLISVLTIPDVDALPETPDELAKTLDIRIKYIQFTGTISDVLFENSLSPTVLSIKRRMEFVKPGEMIQATIETSTHPRTVLFTYEQLGRIHVAENATLKSNFYPVKVSTVPITDIQANIALRKYSKFTEALSANVGRLQNTGHFQKWFEDILDHSRQQGMSWWKHVQTHGGDGTYEKLVQISDEATLPDAKSFTLFHFVLMFSCLFCGAGFALVVFIIEVFHMKLLKLGLLFSTHCALK</sequence>
<gene>
    <name evidence="9" type="ORF">AFUS01_LOCUS10389</name>
</gene>
<keyword evidence="3 8" id="KW-0812">Transmembrane</keyword>
<feature type="transmembrane region" description="Helical" evidence="8">
    <location>
        <begin position="266"/>
        <end position="287"/>
    </location>
</feature>
<name>A0A8J2JLV3_9HEXA</name>
<keyword evidence="5 8" id="KW-0472">Membrane</keyword>
<evidence type="ECO:0000313" key="9">
    <source>
        <dbReference type="EMBL" id="CAG7721152.1"/>
    </source>
</evidence>
<evidence type="ECO:0000256" key="1">
    <source>
        <dbReference type="ARBA" id="ARBA00004651"/>
    </source>
</evidence>
<dbReference type="InterPro" id="IPR052192">
    <property type="entry name" value="Insect_Ionotropic_Sensory_Rcpt"/>
</dbReference>
<evidence type="ECO:0000256" key="2">
    <source>
        <dbReference type="ARBA" id="ARBA00022475"/>
    </source>
</evidence>
<keyword evidence="10" id="KW-1185">Reference proteome</keyword>
<dbReference type="GO" id="GO:0005886">
    <property type="term" value="C:plasma membrane"/>
    <property type="evidence" value="ECO:0007669"/>
    <property type="project" value="UniProtKB-SubCell"/>
</dbReference>
<keyword evidence="6" id="KW-0675">Receptor</keyword>
<accession>A0A8J2JLV3</accession>
<proteinExistence type="predicted"/>
<dbReference type="PANTHER" id="PTHR42643">
    <property type="entry name" value="IONOTROPIC RECEPTOR 20A-RELATED"/>
    <property type="match status" value="1"/>
</dbReference>
<evidence type="ECO:0000256" key="3">
    <source>
        <dbReference type="ARBA" id="ARBA00022692"/>
    </source>
</evidence>